<dbReference type="AlphaFoldDB" id="B4RFY7"/>
<dbReference type="InterPro" id="IPR015890">
    <property type="entry name" value="Chorismate_C"/>
</dbReference>
<dbReference type="GO" id="GO:0046820">
    <property type="term" value="F:4-amino-4-deoxychorismate synthase activity"/>
    <property type="evidence" value="ECO:0007669"/>
    <property type="project" value="TreeGrafter"/>
</dbReference>
<proteinExistence type="predicted"/>
<evidence type="ECO:0000313" key="4">
    <source>
        <dbReference type="Proteomes" id="UP000001868"/>
    </source>
</evidence>
<dbReference type="Pfam" id="PF01063">
    <property type="entry name" value="Aminotran_4"/>
    <property type="match status" value="1"/>
</dbReference>
<protein>
    <recommendedName>
        <fullName evidence="1">Probable branched-chain-amino-acid aminotransferase</fullName>
    </recommendedName>
</protein>
<dbReference type="PANTHER" id="PTHR11236">
    <property type="entry name" value="AMINOBENZOATE/ANTHRANILATE SYNTHASE"/>
    <property type="match status" value="1"/>
</dbReference>
<dbReference type="EMBL" id="CP000747">
    <property type="protein sequence ID" value="ACG78800.1"/>
    <property type="molecule type" value="Genomic_DNA"/>
</dbReference>
<evidence type="ECO:0000313" key="3">
    <source>
        <dbReference type="EMBL" id="ACG78800.1"/>
    </source>
</evidence>
<keyword evidence="4" id="KW-1185">Reference proteome</keyword>
<dbReference type="InterPro" id="IPR001544">
    <property type="entry name" value="Aminotrans_IV"/>
</dbReference>
<dbReference type="GO" id="GO:0000162">
    <property type="term" value="P:L-tryptophan biosynthetic process"/>
    <property type="evidence" value="ECO:0007669"/>
    <property type="project" value="TreeGrafter"/>
</dbReference>
<dbReference type="Gene3D" id="3.30.470.10">
    <property type="match status" value="1"/>
</dbReference>
<dbReference type="KEGG" id="pzu:PHZ_c2391"/>
<dbReference type="eggNOG" id="COG0115">
    <property type="taxonomic scope" value="Bacteria"/>
</dbReference>
<dbReference type="OrthoDB" id="9803598at2"/>
<sequence length="595" mass="64451">MFPEPPFVLLEDRIGPARGGHLYSDISEVHVCRVAEGVQASLSAVERAATAGGHVAGWLAYECGAAFEPRLSQRAGPSEGEPLLWFGVFRHRETLKAAALDRLFAGRPPAAPIRRLRYDEDREAHVARVRRALELIAAGDLYQVNLTFPLRFNYGGDPLALYAALRARQPVAHGGVVATGDAWLLSVSPELFVEVKGEEATTRPMKGTAPRGRDPAADAAKLADLRVDPKQQAENLMIVDLLRNDLSRVCRPGSVRVPDLFTPETYPTLHTLTSTVTGRLLPGTTLYDLLRALFPCGSVVGAPKIRAAEVIAELEPVRRGVYTGAIGALSPTGDLRFNVAIRTATLRDGQGDYGVGGGVVADSDPDAEYEEALLKGRLLSDLAEDFQLIETLGWAPGGFVRLGRHLARLRSSASKLGFRCDAAALEARLQAEARSWRSLAPRRVRIRLRRNGGFEISSEAIEVPALARRKLVIAPGRLDAADPFLRHKTSFRDRHETAFAWALAAQADEAVLLNRDGWVADASRASIFVRRADRLVTPPVEDGALPGVLRAMLLEQGEAVIERLSPADLAAGDVYVGSSLRGLQPATLQLTEETV</sequence>
<dbReference type="InterPro" id="IPR019999">
    <property type="entry name" value="Anth_synth_I-like"/>
</dbReference>
<dbReference type="Proteomes" id="UP000001868">
    <property type="component" value="Chromosome"/>
</dbReference>
<gene>
    <name evidence="3" type="primary">pabB</name>
    <name evidence="3" type="ordered locus">PHZ_c2391</name>
</gene>
<dbReference type="Pfam" id="PF00425">
    <property type="entry name" value="Chorismate_bind"/>
    <property type="match status" value="1"/>
</dbReference>
<reference evidence="3 4" key="1">
    <citation type="journal article" date="2008" name="BMC Genomics">
        <title>Complete genome of Phenylobacterium zucineum - a novel facultative intracellular bacterium isolated from human erythroleukemia cell line K562.</title>
        <authorList>
            <person name="Luo Y."/>
            <person name="Xu X."/>
            <person name="Ding Z."/>
            <person name="Liu Z."/>
            <person name="Zhang B."/>
            <person name="Yan Z."/>
            <person name="Sun J."/>
            <person name="Hu S."/>
            <person name="Hu X."/>
        </authorList>
    </citation>
    <scope>NUCLEOTIDE SEQUENCE [LARGE SCALE GENOMIC DNA]</scope>
    <source>
        <strain evidence="3 4">HLK1</strain>
    </source>
</reference>
<dbReference type="InterPro" id="IPR005802">
    <property type="entry name" value="ADC_synth_comp_1"/>
</dbReference>
<dbReference type="SUPFAM" id="SSF56322">
    <property type="entry name" value="ADC synthase"/>
    <property type="match status" value="1"/>
</dbReference>
<dbReference type="PANTHER" id="PTHR11236:SF50">
    <property type="entry name" value="AMINODEOXYCHORISMATE SYNTHASE COMPONENT 1"/>
    <property type="match status" value="1"/>
</dbReference>
<dbReference type="eggNOG" id="COG0147">
    <property type="taxonomic scope" value="Bacteria"/>
</dbReference>
<dbReference type="STRING" id="450851.PHZ_c2391"/>
<dbReference type="InterPro" id="IPR043131">
    <property type="entry name" value="BCAT-like_N"/>
</dbReference>
<name>B4RFY7_PHEZH</name>
<accession>B4RFY7</accession>
<dbReference type="GO" id="GO:0009396">
    <property type="term" value="P:folic acid-containing compound biosynthetic process"/>
    <property type="evidence" value="ECO:0007669"/>
    <property type="project" value="InterPro"/>
</dbReference>
<dbReference type="Gene3D" id="3.60.120.10">
    <property type="entry name" value="Anthranilate synthase"/>
    <property type="match status" value="1"/>
</dbReference>
<organism evidence="3 4">
    <name type="scientific">Phenylobacterium zucineum (strain HLK1)</name>
    <dbReference type="NCBI Taxonomy" id="450851"/>
    <lineage>
        <taxon>Bacteria</taxon>
        <taxon>Pseudomonadati</taxon>
        <taxon>Pseudomonadota</taxon>
        <taxon>Alphaproteobacteria</taxon>
        <taxon>Caulobacterales</taxon>
        <taxon>Caulobacteraceae</taxon>
        <taxon>Phenylobacterium</taxon>
    </lineage>
</organism>
<dbReference type="HOGENOM" id="CLU_006493_6_2_5"/>
<dbReference type="Gene3D" id="3.20.10.10">
    <property type="entry name" value="D-amino Acid Aminotransferase, subunit A, domain 2"/>
    <property type="match status" value="1"/>
</dbReference>
<dbReference type="InterPro" id="IPR005801">
    <property type="entry name" value="ADC_synthase"/>
</dbReference>
<evidence type="ECO:0000256" key="1">
    <source>
        <dbReference type="ARBA" id="ARBA00014472"/>
    </source>
</evidence>
<dbReference type="InterPro" id="IPR043132">
    <property type="entry name" value="BCAT-like_C"/>
</dbReference>
<feature type="domain" description="Chorismate-utilising enzyme C-terminal" evidence="2">
    <location>
        <begin position="122"/>
        <end position="375"/>
    </location>
</feature>
<dbReference type="SUPFAM" id="SSF56752">
    <property type="entry name" value="D-aminoacid aminotransferase-like PLP-dependent enzymes"/>
    <property type="match status" value="1"/>
</dbReference>
<dbReference type="InterPro" id="IPR036038">
    <property type="entry name" value="Aminotransferase-like"/>
</dbReference>
<evidence type="ECO:0000259" key="2">
    <source>
        <dbReference type="Pfam" id="PF00425"/>
    </source>
</evidence>
<dbReference type="PRINTS" id="PR00095">
    <property type="entry name" value="ANTSNTHASEI"/>
</dbReference>
<dbReference type="RefSeq" id="WP_012522940.1">
    <property type="nucleotide sequence ID" value="NC_011144.1"/>
</dbReference>
<dbReference type="NCBIfam" id="TIGR00553">
    <property type="entry name" value="pabB"/>
    <property type="match status" value="1"/>
</dbReference>